<comment type="function">
    <text evidence="9">S-adenosyl-L-methionine-dependent methyltransferase that acts as a component of the wybutosine biosynthesis pathway. Wybutosine is a hyper modified guanosine with a tricyclic base found at the 3'-position adjacent to the anticodon of eukaryotic phenylalanine tRNA. Probably methylates N-4 position of wybutosine-86 to produce wybutosine-72.</text>
</comment>
<evidence type="ECO:0000256" key="8">
    <source>
        <dbReference type="ARBA" id="ARBA00049202"/>
    </source>
</evidence>
<accession>A0A9Q3I190</accession>
<keyword evidence="6" id="KW-0819">tRNA processing</keyword>
<evidence type="ECO:0000256" key="4">
    <source>
        <dbReference type="ARBA" id="ARBA00022679"/>
    </source>
</evidence>
<evidence type="ECO:0000256" key="10">
    <source>
        <dbReference type="ARBA" id="ARBA00069229"/>
    </source>
</evidence>
<dbReference type="SUPFAM" id="SSF111278">
    <property type="entry name" value="SSo0622-like"/>
    <property type="match status" value="1"/>
</dbReference>
<evidence type="ECO:0000256" key="5">
    <source>
        <dbReference type="ARBA" id="ARBA00022691"/>
    </source>
</evidence>
<dbReference type="Pfam" id="PF02676">
    <property type="entry name" value="TYW3"/>
    <property type="match status" value="1"/>
</dbReference>
<organism evidence="12 13">
    <name type="scientific">Austropuccinia psidii MF-1</name>
    <dbReference type="NCBI Taxonomy" id="1389203"/>
    <lineage>
        <taxon>Eukaryota</taxon>
        <taxon>Fungi</taxon>
        <taxon>Dikarya</taxon>
        <taxon>Basidiomycota</taxon>
        <taxon>Pucciniomycotina</taxon>
        <taxon>Pucciniomycetes</taxon>
        <taxon>Pucciniales</taxon>
        <taxon>Sphaerophragmiaceae</taxon>
        <taxon>Austropuccinia</taxon>
    </lineage>
</organism>
<dbReference type="EC" id="2.1.1.282" evidence="2"/>
<dbReference type="EMBL" id="AVOT02029530">
    <property type="protein sequence ID" value="MBW0522399.1"/>
    <property type="molecule type" value="Genomic_DNA"/>
</dbReference>
<dbReference type="GO" id="GO:0032259">
    <property type="term" value="P:methylation"/>
    <property type="evidence" value="ECO:0007669"/>
    <property type="project" value="UniProtKB-KW"/>
</dbReference>
<evidence type="ECO:0000256" key="7">
    <source>
        <dbReference type="ARBA" id="ARBA00030554"/>
    </source>
</evidence>
<keyword evidence="5" id="KW-0949">S-adenosyl-L-methionine</keyword>
<dbReference type="OrthoDB" id="48625at2759"/>
<evidence type="ECO:0000256" key="2">
    <source>
        <dbReference type="ARBA" id="ARBA00012750"/>
    </source>
</evidence>
<comment type="similarity">
    <text evidence="1">Belongs to the TYW3 family.</text>
</comment>
<evidence type="ECO:0000256" key="6">
    <source>
        <dbReference type="ARBA" id="ARBA00022694"/>
    </source>
</evidence>
<dbReference type="Gene3D" id="3.30.1960.10">
    <property type="entry name" value="tRNA wybutosine-synthesizing-like"/>
    <property type="match status" value="1"/>
</dbReference>
<proteinExistence type="inferred from homology"/>
<evidence type="ECO:0000256" key="3">
    <source>
        <dbReference type="ARBA" id="ARBA00022603"/>
    </source>
</evidence>
<dbReference type="PANTHER" id="PTHR48418">
    <property type="entry name" value="TRNA WYBUTOSINE-SYNTHESIZING PROTEIN 3"/>
    <property type="match status" value="1"/>
</dbReference>
<comment type="catalytic activity">
    <reaction evidence="8">
        <text>4-demethyl-7-[(3S)-3-amino-3-carboxypropyl]wyosine(37) in tRNA(Phe) + S-adenosyl-L-methionine = 7-[(3S)-3-amino-3-carboxypropyl]wyosine(37) in tRNA(Phe) + S-adenosyl-L-homocysteine + H(+)</text>
        <dbReference type="Rhea" id="RHEA:36635"/>
        <dbReference type="Rhea" id="RHEA-COMP:10378"/>
        <dbReference type="Rhea" id="RHEA-COMP:10379"/>
        <dbReference type="ChEBI" id="CHEBI:15378"/>
        <dbReference type="ChEBI" id="CHEBI:57856"/>
        <dbReference type="ChEBI" id="CHEBI:59789"/>
        <dbReference type="ChEBI" id="CHEBI:73543"/>
        <dbReference type="ChEBI" id="CHEBI:73550"/>
        <dbReference type="EC" id="2.1.1.282"/>
    </reaction>
</comment>
<keyword evidence="3" id="KW-0489">Methyltransferase</keyword>
<dbReference type="InterPro" id="IPR036602">
    <property type="entry name" value="tRNA_yW-synthesising-like_sf"/>
</dbReference>
<dbReference type="PANTHER" id="PTHR48418:SF1">
    <property type="entry name" value="TRNA WYBUTOSINE-SYNTHESIZING PROTEIN 3"/>
    <property type="match status" value="1"/>
</dbReference>
<dbReference type="GO" id="GO:0008168">
    <property type="term" value="F:methyltransferase activity"/>
    <property type="evidence" value="ECO:0007669"/>
    <property type="project" value="UniProtKB-KW"/>
</dbReference>
<dbReference type="InterPro" id="IPR003827">
    <property type="entry name" value="tRNA_yW-synthesising"/>
</dbReference>
<feature type="domain" description="tRNA wybutosine-synthesizing protein" evidence="11">
    <location>
        <begin position="14"/>
        <end position="255"/>
    </location>
</feature>
<keyword evidence="13" id="KW-1185">Reference proteome</keyword>
<sequence>MSAEQEAYQNFDTERSRILRDLVELKDKSPKGSIDEPIRPFLTLINAQPDWVTTSTCSGRLVSYLPGTAADQNNPDQYEGLAPASATRASVNGKGGGSWLFVSHSTLTAEQLGNPVKTLFGNHQVVTSPSSFEFWRQNPTASVVHIVYQPPVLHLLAKSVAVAIPLLTAAIGAGFRNSGLTIGHRGRVILAIRASTGGLDVPIALLKSKPAGLCRPQSMLELLVGIDYLHELLVEGNRLMAKNEEKLQRLFSSLKTTLEQSSSKFTSHWETAEERRKRMKAEGLAAQAASVSNSAARPNLHQLADNEDQLLGLSLLASG</sequence>
<evidence type="ECO:0000313" key="13">
    <source>
        <dbReference type="Proteomes" id="UP000765509"/>
    </source>
</evidence>
<dbReference type="FunFam" id="3.30.1960.10:FF:000003">
    <property type="entry name" value="tRNA methyltransferase"/>
    <property type="match status" value="1"/>
</dbReference>
<gene>
    <name evidence="12" type="ORF">O181_062114</name>
</gene>
<comment type="caution">
    <text evidence="12">The sequence shown here is derived from an EMBL/GenBank/DDBJ whole genome shotgun (WGS) entry which is preliminary data.</text>
</comment>
<dbReference type="GO" id="GO:0008033">
    <property type="term" value="P:tRNA processing"/>
    <property type="evidence" value="ECO:0007669"/>
    <property type="project" value="UniProtKB-KW"/>
</dbReference>
<dbReference type="AlphaFoldDB" id="A0A9Q3I190"/>
<keyword evidence="4" id="KW-0808">Transferase</keyword>
<protein>
    <recommendedName>
        <fullName evidence="10">tRNA wybutosine-synthesizing protein 3</fullName>
        <ecNumber evidence="2">2.1.1.282</ecNumber>
    </recommendedName>
    <alternativeName>
        <fullName evidence="7">tRNA(Phe) 7-((3-amino-3-carboxypropyl)-4-demethylwyosine(37)-N(4))-methyltransferase</fullName>
    </alternativeName>
</protein>
<name>A0A9Q3I190_9BASI</name>
<evidence type="ECO:0000313" key="12">
    <source>
        <dbReference type="EMBL" id="MBW0522399.1"/>
    </source>
</evidence>
<dbReference type="Proteomes" id="UP000765509">
    <property type="component" value="Unassembled WGS sequence"/>
</dbReference>
<evidence type="ECO:0000256" key="9">
    <source>
        <dbReference type="ARBA" id="ARBA00058049"/>
    </source>
</evidence>
<reference evidence="12" key="1">
    <citation type="submission" date="2021-03" db="EMBL/GenBank/DDBJ databases">
        <title>Draft genome sequence of rust myrtle Austropuccinia psidii MF-1, a brazilian biotype.</title>
        <authorList>
            <person name="Quecine M.C."/>
            <person name="Pachon D.M.R."/>
            <person name="Bonatelli M.L."/>
            <person name="Correr F.H."/>
            <person name="Franceschini L.M."/>
            <person name="Leite T.F."/>
            <person name="Margarido G.R.A."/>
            <person name="Almeida C.A."/>
            <person name="Ferrarezi J.A."/>
            <person name="Labate C.A."/>
        </authorList>
    </citation>
    <scope>NUCLEOTIDE SEQUENCE</scope>
    <source>
        <strain evidence="12">MF-1</strain>
    </source>
</reference>
<evidence type="ECO:0000256" key="1">
    <source>
        <dbReference type="ARBA" id="ARBA00008569"/>
    </source>
</evidence>
<evidence type="ECO:0000259" key="11">
    <source>
        <dbReference type="Pfam" id="PF02676"/>
    </source>
</evidence>